<protein>
    <recommendedName>
        <fullName evidence="4">DUF3618 domain-containing protein</fullName>
    </recommendedName>
</protein>
<keyword evidence="1" id="KW-0812">Transmembrane</keyword>
<evidence type="ECO:0000313" key="2">
    <source>
        <dbReference type="EMBL" id="UUI73238.1"/>
    </source>
</evidence>
<keyword evidence="1" id="KW-1133">Transmembrane helix</keyword>
<evidence type="ECO:0000313" key="3">
    <source>
        <dbReference type="Proteomes" id="UP001316384"/>
    </source>
</evidence>
<keyword evidence="1" id="KW-0472">Membrane</keyword>
<proteinExistence type="predicted"/>
<dbReference type="Proteomes" id="UP001316384">
    <property type="component" value="Chromosome"/>
</dbReference>
<organism evidence="2 3">
    <name type="scientific">Cellulomonas xiejunii</name>
    <dbReference type="NCBI Taxonomy" id="2968083"/>
    <lineage>
        <taxon>Bacteria</taxon>
        <taxon>Bacillati</taxon>
        <taxon>Actinomycetota</taxon>
        <taxon>Actinomycetes</taxon>
        <taxon>Micrococcales</taxon>
        <taxon>Cellulomonadaceae</taxon>
        <taxon>Cellulomonas</taxon>
    </lineage>
</organism>
<evidence type="ECO:0000256" key="1">
    <source>
        <dbReference type="SAM" id="Phobius"/>
    </source>
</evidence>
<keyword evidence="3" id="KW-1185">Reference proteome</keyword>
<gene>
    <name evidence="2" type="ORF">NP048_07325</name>
</gene>
<reference evidence="2 3" key="1">
    <citation type="submission" date="2022-07" db="EMBL/GenBank/DDBJ databases">
        <title>Novel species in genus cellulomonas.</title>
        <authorList>
            <person name="Ye L."/>
        </authorList>
    </citation>
    <scope>NUCLEOTIDE SEQUENCE [LARGE SCALE GENOMIC DNA]</scope>
    <source>
        <strain evidence="3">zg-B89</strain>
    </source>
</reference>
<dbReference type="RefSeq" id="WP_256769458.1">
    <property type="nucleotide sequence ID" value="NZ_CP101987.1"/>
</dbReference>
<name>A0ABY5KY07_9CELL</name>
<dbReference type="EMBL" id="CP101987">
    <property type="protein sequence ID" value="UUI73238.1"/>
    <property type="molecule type" value="Genomic_DNA"/>
</dbReference>
<accession>A0ABY5KY07</accession>
<evidence type="ECO:0008006" key="4">
    <source>
        <dbReference type="Google" id="ProtNLM"/>
    </source>
</evidence>
<sequence length="147" mass="16143">MSDDERELRERLRVVVAKREGIDGEERASAERTYKFAEELQATADPASPKDMRMRLDWIKESLEAHDLVRSARREAHDDEARIREAISLLVMERLTGASARAARAAARATWAAVVVSALAIGATLYIGLTTTEPPGHIPPPAQSSAP</sequence>
<feature type="transmembrane region" description="Helical" evidence="1">
    <location>
        <begin position="109"/>
        <end position="129"/>
    </location>
</feature>